<evidence type="ECO:0000256" key="1">
    <source>
        <dbReference type="ARBA" id="ARBA00010638"/>
    </source>
</evidence>
<dbReference type="Gene3D" id="3.40.50.10420">
    <property type="entry name" value="NagB/RpiA/CoA transferase-like"/>
    <property type="match status" value="1"/>
</dbReference>
<feature type="binding site" evidence="4">
    <location>
        <begin position="7"/>
        <end position="11"/>
    </location>
    <ligand>
        <name>ATP</name>
        <dbReference type="ChEBI" id="CHEBI:30616"/>
    </ligand>
</feature>
<keyword evidence="5" id="KW-0479">Metal-binding</keyword>
<keyword evidence="3 4" id="KW-0067">ATP-binding</keyword>
<evidence type="ECO:0000256" key="4">
    <source>
        <dbReference type="PIRSR" id="PIRSR006806-1"/>
    </source>
</evidence>
<evidence type="ECO:0000256" key="2">
    <source>
        <dbReference type="ARBA" id="ARBA00022741"/>
    </source>
</evidence>
<keyword evidence="6" id="KW-0436">Ligase</keyword>
<gene>
    <name evidence="6" type="ORF">ATX59_03680</name>
</gene>
<feature type="binding site" evidence="4">
    <location>
        <begin position="133"/>
        <end position="141"/>
    </location>
    <ligand>
        <name>ATP</name>
        <dbReference type="ChEBI" id="CHEBI:30616"/>
    </ligand>
</feature>
<dbReference type="InterPro" id="IPR024185">
    <property type="entry name" value="FTHF_cligase-like_sf"/>
</dbReference>
<dbReference type="PANTHER" id="PTHR23407:SF1">
    <property type="entry name" value="5-FORMYLTETRAHYDROFOLATE CYCLO-LIGASE"/>
    <property type="match status" value="1"/>
</dbReference>
<dbReference type="PIRSF" id="PIRSF006806">
    <property type="entry name" value="FTHF_cligase"/>
    <property type="match status" value="1"/>
</dbReference>
<dbReference type="Proteomes" id="UP000181728">
    <property type="component" value="Unassembled WGS sequence"/>
</dbReference>
<evidence type="ECO:0000256" key="5">
    <source>
        <dbReference type="RuleBase" id="RU361279"/>
    </source>
</evidence>
<dbReference type="GO" id="GO:0005524">
    <property type="term" value="F:ATP binding"/>
    <property type="evidence" value="ECO:0007669"/>
    <property type="project" value="UniProtKB-KW"/>
</dbReference>
<sequence>MNIIEEKQKLRRQQKKRLDSYDPDDKKDQSILLYQDIFESNDWLNSETIAVTLSLPLELNTKPIVKQAWELDKRVLVPKIIDKKMIFVEFDETSKLAPGKFHTLEPETSVEIPKEEIELMIVPGLAFTKSGKRLGFGAGFYDRYLADYSGRTVSLVLKDQLLENIPNDKLDIRIKKILTPKD</sequence>
<comment type="cofactor">
    <cofactor evidence="5">
        <name>Mg(2+)</name>
        <dbReference type="ChEBI" id="CHEBI:18420"/>
    </cofactor>
</comment>
<feature type="binding site" evidence="4">
    <location>
        <position position="53"/>
    </location>
    <ligand>
        <name>substrate</name>
    </ligand>
</feature>
<dbReference type="Pfam" id="PF01812">
    <property type="entry name" value="5-FTHF_cyc-lig"/>
    <property type="match status" value="1"/>
</dbReference>
<evidence type="ECO:0000313" key="6">
    <source>
        <dbReference type="EMBL" id="OIM21564.1"/>
    </source>
</evidence>
<dbReference type="InterPro" id="IPR037171">
    <property type="entry name" value="NagB/RpiA_transferase-like"/>
</dbReference>
<dbReference type="GO" id="GO:0030272">
    <property type="term" value="F:5-formyltetrahydrofolate cyclo-ligase activity"/>
    <property type="evidence" value="ECO:0007669"/>
    <property type="project" value="UniProtKB-EC"/>
</dbReference>
<dbReference type="GO" id="GO:0009396">
    <property type="term" value="P:folic acid-containing compound biosynthetic process"/>
    <property type="evidence" value="ECO:0007669"/>
    <property type="project" value="TreeGrafter"/>
</dbReference>
<protein>
    <recommendedName>
        <fullName evidence="5">5-formyltetrahydrofolate cyclo-ligase</fullName>
        <ecNumber evidence="5">6.3.3.2</ecNumber>
    </recommendedName>
</protein>
<dbReference type="InterPro" id="IPR002698">
    <property type="entry name" value="FTHF_cligase"/>
</dbReference>
<comment type="caution">
    <text evidence="6">The sequence shown here is derived from an EMBL/GenBank/DDBJ whole genome shotgun (WGS) entry which is preliminary data.</text>
</comment>
<dbReference type="AlphaFoldDB" id="A0A6N4A796"/>
<dbReference type="EC" id="6.3.3.2" evidence="5"/>
<proteinExistence type="inferred from homology"/>
<dbReference type="EMBL" id="MLOK01000031">
    <property type="protein sequence ID" value="OIM21564.1"/>
    <property type="molecule type" value="Genomic_DNA"/>
</dbReference>
<comment type="catalytic activity">
    <reaction evidence="5">
        <text>(6S)-5-formyl-5,6,7,8-tetrahydrofolate + ATP = (6R)-5,10-methenyltetrahydrofolate + ADP + phosphate</text>
        <dbReference type="Rhea" id="RHEA:10488"/>
        <dbReference type="ChEBI" id="CHEBI:30616"/>
        <dbReference type="ChEBI" id="CHEBI:43474"/>
        <dbReference type="ChEBI" id="CHEBI:57455"/>
        <dbReference type="ChEBI" id="CHEBI:57457"/>
        <dbReference type="ChEBI" id="CHEBI:456216"/>
        <dbReference type="EC" id="6.3.3.2"/>
    </reaction>
</comment>
<dbReference type="PANTHER" id="PTHR23407">
    <property type="entry name" value="ATPASE INHIBITOR/5-FORMYLTETRAHYDROFOLATE CYCLO-LIGASE"/>
    <property type="match status" value="1"/>
</dbReference>
<name>A0A6N4A796_OENOE</name>
<accession>A0A6N4A796</accession>
<evidence type="ECO:0000256" key="3">
    <source>
        <dbReference type="ARBA" id="ARBA00022840"/>
    </source>
</evidence>
<dbReference type="NCBIfam" id="TIGR02727">
    <property type="entry name" value="MTHFS_bact"/>
    <property type="match status" value="1"/>
</dbReference>
<dbReference type="GO" id="GO:0046872">
    <property type="term" value="F:metal ion binding"/>
    <property type="evidence" value="ECO:0007669"/>
    <property type="project" value="UniProtKB-KW"/>
</dbReference>
<keyword evidence="5" id="KW-0460">Magnesium</keyword>
<comment type="similarity">
    <text evidence="1 5">Belongs to the 5-formyltetrahydrofolate cyclo-ligase family.</text>
</comment>
<dbReference type="RefSeq" id="WP_071448938.1">
    <property type="nucleotide sequence ID" value="NZ_MLOK01000031.1"/>
</dbReference>
<dbReference type="GO" id="GO:0035999">
    <property type="term" value="P:tetrahydrofolate interconversion"/>
    <property type="evidence" value="ECO:0007669"/>
    <property type="project" value="TreeGrafter"/>
</dbReference>
<keyword evidence="2 4" id="KW-0547">Nucleotide-binding</keyword>
<feature type="binding site" evidence="4">
    <location>
        <position position="58"/>
    </location>
    <ligand>
        <name>substrate</name>
    </ligand>
</feature>
<organism evidence="6 7">
    <name type="scientific">Oenococcus oeni</name>
    <name type="common">Leuconostoc oenos</name>
    <dbReference type="NCBI Taxonomy" id="1247"/>
    <lineage>
        <taxon>Bacteria</taxon>
        <taxon>Bacillati</taxon>
        <taxon>Bacillota</taxon>
        <taxon>Bacilli</taxon>
        <taxon>Lactobacillales</taxon>
        <taxon>Lactobacillaceae</taxon>
        <taxon>Oenococcus</taxon>
    </lineage>
</organism>
<evidence type="ECO:0000313" key="7">
    <source>
        <dbReference type="Proteomes" id="UP000181728"/>
    </source>
</evidence>
<reference evidence="6 7" key="1">
    <citation type="journal article" date="2016" name="BMC Genomics">
        <title>Consensus pan-genome assembly of the specialised wine bacterium Oenococcus oeni.</title>
        <authorList>
            <person name="Sternes P.R."/>
            <person name="Borneman A.R."/>
        </authorList>
    </citation>
    <scope>NUCLEOTIDE SEQUENCE [LARGE SCALE GENOMIC DNA]</scope>
    <source>
        <strain evidence="6 7">AWRIB661</strain>
    </source>
</reference>
<dbReference type="SUPFAM" id="SSF100950">
    <property type="entry name" value="NagB/RpiA/CoA transferase-like"/>
    <property type="match status" value="1"/>
</dbReference>